<dbReference type="AlphaFoldDB" id="A0A2T0X7Z5"/>
<feature type="domain" description="SnoaL-like" evidence="1">
    <location>
        <begin position="8"/>
        <end position="119"/>
    </location>
</feature>
<organism evidence="2 3">
    <name type="scientific">Hasllibacter halocynthiae</name>
    <dbReference type="NCBI Taxonomy" id="595589"/>
    <lineage>
        <taxon>Bacteria</taxon>
        <taxon>Pseudomonadati</taxon>
        <taxon>Pseudomonadota</taxon>
        <taxon>Alphaproteobacteria</taxon>
        <taxon>Rhodobacterales</taxon>
        <taxon>Roseobacteraceae</taxon>
        <taxon>Hasllibacter</taxon>
    </lineage>
</organism>
<reference evidence="2 3" key="1">
    <citation type="submission" date="2018-03" db="EMBL/GenBank/DDBJ databases">
        <title>Genomic Encyclopedia of Archaeal and Bacterial Type Strains, Phase II (KMG-II): from individual species to whole genera.</title>
        <authorList>
            <person name="Goeker M."/>
        </authorList>
    </citation>
    <scope>NUCLEOTIDE SEQUENCE [LARGE SCALE GENOMIC DNA]</scope>
    <source>
        <strain evidence="2 3">DSM 29318</strain>
    </source>
</reference>
<accession>A0A2T0X7Z5</accession>
<dbReference type="Proteomes" id="UP000238801">
    <property type="component" value="Unassembled WGS sequence"/>
</dbReference>
<evidence type="ECO:0000259" key="1">
    <source>
        <dbReference type="Pfam" id="PF12680"/>
    </source>
</evidence>
<dbReference type="Pfam" id="PF12680">
    <property type="entry name" value="SnoaL_2"/>
    <property type="match status" value="1"/>
</dbReference>
<comment type="caution">
    <text evidence="2">The sequence shown here is derived from an EMBL/GenBank/DDBJ whole genome shotgun (WGS) entry which is preliminary data.</text>
</comment>
<dbReference type="InterPro" id="IPR032710">
    <property type="entry name" value="NTF2-like_dom_sf"/>
</dbReference>
<name>A0A2T0X7Z5_9RHOB</name>
<dbReference type="EMBL" id="PVTT01000001">
    <property type="protein sequence ID" value="PRY95047.1"/>
    <property type="molecule type" value="Genomic_DNA"/>
</dbReference>
<keyword evidence="3" id="KW-1185">Reference proteome</keyword>
<sequence length="147" mass="15745">MSVTAIAEALISAIRAGRLVDAVADLYDPEAVVVEGHWSDVGAPLRGHVEIRAAYEARAALVKPAEMDVAGPFLSGPQTTDAGRFALQFHGRLVSHDGRFAQDVRSVGVFEVEGGRIVRQEFFLPPATVPVEPSVRWPAMRGVEEAG</sequence>
<dbReference type="Gene3D" id="3.10.450.50">
    <property type="match status" value="1"/>
</dbReference>
<dbReference type="SUPFAM" id="SSF54427">
    <property type="entry name" value="NTF2-like"/>
    <property type="match status" value="1"/>
</dbReference>
<evidence type="ECO:0000313" key="3">
    <source>
        <dbReference type="Proteomes" id="UP000238801"/>
    </source>
</evidence>
<proteinExistence type="predicted"/>
<dbReference type="InterPro" id="IPR037401">
    <property type="entry name" value="SnoaL-like"/>
</dbReference>
<evidence type="ECO:0000313" key="2">
    <source>
        <dbReference type="EMBL" id="PRY95047.1"/>
    </source>
</evidence>
<gene>
    <name evidence="2" type="ORF">BCF33_0659</name>
</gene>
<protein>
    <submittedName>
        <fullName evidence="2">SnoaL-like protein</fullName>
    </submittedName>
</protein>